<organism evidence="4 5">
    <name type="scientific">Candidatus Ghiorseimicrobium undicola</name>
    <dbReference type="NCBI Taxonomy" id="1974746"/>
    <lineage>
        <taxon>Bacteria</taxon>
        <taxon>Pseudomonadati</taxon>
        <taxon>Candidatus Omnitrophota</taxon>
        <taxon>Candidatus Ghiorseimicrobium</taxon>
    </lineage>
</organism>
<protein>
    <recommendedName>
        <fullName evidence="3">Response regulatory domain-containing protein</fullName>
    </recommendedName>
</protein>
<dbReference type="PROSITE" id="PS50110">
    <property type="entry name" value="RESPONSE_REGULATORY"/>
    <property type="match status" value="1"/>
</dbReference>
<name>A0A2H0LW24_9BACT</name>
<dbReference type="SMART" id="SM00448">
    <property type="entry name" value="REC"/>
    <property type="match status" value="1"/>
</dbReference>
<dbReference type="EMBL" id="PCWA01000095">
    <property type="protein sequence ID" value="PIQ88623.1"/>
    <property type="molecule type" value="Genomic_DNA"/>
</dbReference>
<feature type="modified residue" description="4-aspartylphosphate" evidence="2">
    <location>
        <position position="53"/>
    </location>
</feature>
<dbReference type="PANTHER" id="PTHR44591">
    <property type="entry name" value="STRESS RESPONSE REGULATOR PROTEIN 1"/>
    <property type="match status" value="1"/>
</dbReference>
<evidence type="ECO:0000256" key="2">
    <source>
        <dbReference type="PROSITE-ProRule" id="PRU00169"/>
    </source>
</evidence>
<dbReference type="InterPro" id="IPR011006">
    <property type="entry name" value="CheY-like_superfamily"/>
</dbReference>
<dbReference type="GO" id="GO:0000160">
    <property type="term" value="P:phosphorelay signal transduction system"/>
    <property type="evidence" value="ECO:0007669"/>
    <property type="project" value="InterPro"/>
</dbReference>
<dbReference type="AlphaFoldDB" id="A0A2H0LW24"/>
<evidence type="ECO:0000313" key="5">
    <source>
        <dbReference type="Proteomes" id="UP000229641"/>
    </source>
</evidence>
<dbReference type="SUPFAM" id="SSF52172">
    <property type="entry name" value="CheY-like"/>
    <property type="match status" value="1"/>
</dbReference>
<dbReference type="InterPro" id="IPR050595">
    <property type="entry name" value="Bact_response_regulator"/>
</dbReference>
<dbReference type="InterPro" id="IPR001789">
    <property type="entry name" value="Sig_transdc_resp-reg_receiver"/>
</dbReference>
<evidence type="ECO:0000259" key="3">
    <source>
        <dbReference type="PROSITE" id="PS50110"/>
    </source>
</evidence>
<comment type="caution">
    <text evidence="4">The sequence shown here is derived from an EMBL/GenBank/DDBJ whole genome shotgun (WGS) entry which is preliminary data.</text>
</comment>
<sequence>MSKKILVIDDEQDVLKAVEFRLKKEGYDVFSAADGKQGFDMLKAISPNLVLLDLRLPEVDGYELCKAMNADDALKNIPLILFTASDPAHIKDNFGELGADDYIIKPFEYSELSTKIKNHILKNG</sequence>
<gene>
    <name evidence="4" type="ORF">COV72_07370</name>
</gene>
<feature type="domain" description="Response regulatory" evidence="3">
    <location>
        <begin position="4"/>
        <end position="120"/>
    </location>
</feature>
<reference evidence="4 5" key="1">
    <citation type="submission" date="2017-09" db="EMBL/GenBank/DDBJ databases">
        <title>Depth-based differentiation of microbial function through sediment-hosted aquifers and enrichment of novel symbionts in the deep terrestrial subsurface.</title>
        <authorList>
            <person name="Probst A.J."/>
            <person name="Ladd B."/>
            <person name="Jarett J.K."/>
            <person name="Geller-Mcgrath D.E."/>
            <person name="Sieber C.M."/>
            <person name="Emerson J.B."/>
            <person name="Anantharaman K."/>
            <person name="Thomas B.C."/>
            <person name="Malmstrom R."/>
            <person name="Stieglmeier M."/>
            <person name="Klingl A."/>
            <person name="Woyke T."/>
            <person name="Ryan C.M."/>
            <person name="Banfield J.F."/>
        </authorList>
    </citation>
    <scope>NUCLEOTIDE SEQUENCE [LARGE SCALE GENOMIC DNA]</scope>
    <source>
        <strain evidence="4">CG11_big_fil_rev_8_21_14_0_20_42_13</strain>
    </source>
</reference>
<dbReference type="PANTHER" id="PTHR44591:SF3">
    <property type="entry name" value="RESPONSE REGULATORY DOMAIN-CONTAINING PROTEIN"/>
    <property type="match status" value="1"/>
</dbReference>
<keyword evidence="1 2" id="KW-0597">Phosphoprotein</keyword>
<accession>A0A2H0LW24</accession>
<dbReference type="Gene3D" id="3.40.50.2300">
    <property type="match status" value="1"/>
</dbReference>
<dbReference type="Pfam" id="PF00072">
    <property type="entry name" value="Response_reg"/>
    <property type="match status" value="1"/>
</dbReference>
<evidence type="ECO:0000256" key="1">
    <source>
        <dbReference type="ARBA" id="ARBA00022553"/>
    </source>
</evidence>
<evidence type="ECO:0000313" key="4">
    <source>
        <dbReference type="EMBL" id="PIQ88623.1"/>
    </source>
</evidence>
<dbReference type="Proteomes" id="UP000229641">
    <property type="component" value="Unassembled WGS sequence"/>
</dbReference>
<proteinExistence type="predicted"/>